<dbReference type="Pfam" id="PF02416">
    <property type="entry name" value="TatA_B_E"/>
    <property type="match status" value="1"/>
</dbReference>
<comment type="caution">
    <text evidence="12">The sequence shown here is derived from an EMBL/GenBank/DDBJ whole genome shotgun (WGS) entry which is preliminary data.</text>
</comment>
<evidence type="ECO:0000256" key="8">
    <source>
        <dbReference type="ARBA" id="ARBA00023010"/>
    </source>
</evidence>
<evidence type="ECO:0000256" key="6">
    <source>
        <dbReference type="ARBA" id="ARBA00022927"/>
    </source>
</evidence>
<dbReference type="STRING" id="1454004.AW11_01500"/>
<dbReference type="InterPro" id="IPR003369">
    <property type="entry name" value="TatA/B/E"/>
</dbReference>
<dbReference type="AlphaFoldDB" id="A0A011RDW0"/>
<sequence>MFDISFTEMIVIGVVALVVIGPERLPKVARTAGHLLGRAQRYVSDVKSDINREIQLDELKKLRTEIQDSARSVEQSLSGEMQAARQAMTHTAQAVSGDASPPAASPPQPSLAPSPEPTQPAMAGTATPATNAAGGPDKPAATV</sequence>
<evidence type="ECO:0000256" key="7">
    <source>
        <dbReference type="ARBA" id="ARBA00022989"/>
    </source>
</evidence>
<feature type="compositionally biased region" description="Pro residues" evidence="11">
    <location>
        <begin position="103"/>
        <end position="118"/>
    </location>
</feature>
<dbReference type="GO" id="GO:0033281">
    <property type="term" value="C:TAT protein transport complex"/>
    <property type="evidence" value="ECO:0007669"/>
    <property type="project" value="UniProtKB-UniRule"/>
</dbReference>
<feature type="compositionally biased region" description="Polar residues" evidence="11">
    <location>
        <begin position="69"/>
        <end position="79"/>
    </location>
</feature>
<keyword evidence="7 10" id="KW-1133">Transmembrane helix</keyword>
<protein>
    <recommendedName>
        <fullName evidence="10">Sec-independent protein translocase protein TatB</fullName>
    </recommendedName>
</protein>
<dbReference type="EMBL" id="JEMY01000016">
    <property type="protein sequence ID" value="EXI89409.1"/>
    <property type="molecule type" value="Genomic_DNA"/>
</dbReference>
<comment type="subcellular location">
    <subcellularLocation>
        <location evidence="10">Cell membrane</location>
        <topology evidence="10">Single-pass membrane protein</topology>
    </subcellularLocation>
    <subcellularLocation>
        <location evidence="1">Membrane</location>
        <topology evidence="1">Single-pass membrane protein</topology>
    </subcellularLocation>
</comment>
<evidence type="ECO:0000256" key="9">
    <source>
        <dbReference type="ARBA" id="ARBA00023136"/>
    </source>
</evidence>
<keyword evidence="3 10" id="KW-1003">Cell membrane</keyword>
<comment type="function">
    <text evidence="10">Part of the twin-arginine translocation (Tat) system that transports large folded proteins containing a characteristic twin-arginine motif in their signal peptide across membranes. Together with TatC, TatB is part of a receptor directly interacting with Tat signal peptides. TatB may form an oligomeric binding site that transiently accommodates folded Tat precursor proteins before their translocation.</text>
</comment>
<dbReference type="PRINTS" id="PR01506">
    <property type="entry name" value="TATBPROTEIN"/>
</dbReference>
<dbReference type="HAMAP" id="MF_00237">
    <property type="entry name" value="TatB"/>
    <property type="match status" value="1"/>
</dbReference>
<dbReference type="Proteomes" id="UP000022141">
    <property type="component" value="Unassembled WGS sequence"/>
</dbReference>
<keyword evidence="13" id="KW-1185">Reference proteome</keyword>
<keyword evidence="2 10" id="KW-0813">Transport</keyword>
<comment type="similarity">
    <text evidence="10">Belongs to the TatB family.</text>
</comment>
<evidence type="ECO:0000313" key="13">
    <source>
        <dbReference type="Proteomes" id="UP000022141"/>
    </source>
</evidence>
<keyword evidence="9 10" id="KW-0472">Membrane</keyword>
<organism evidence="12 13">
    <name type="scientific">Accumulibacter regalis</name>
    <dbReference type="NCBI Taxonomy" id="522306"/>
    <lineage>
        <taxon>Bacteria</taxon>
        <taxon>Pseudomonadati</taxon>
        <taxon>Pseudomonadota</taxon>
        <taxon>Betaproteobacteria</taxon>
        <taxon>Candidatus Accumulibacter</taxon>
    </lineage>
</organism>
<dbReference type="Gene3D" id="1.20.5.3310">
    <property type="match status" value="1"/>
</dbReference>
<dbReference type="PANTHER" id="PTHR33162:SF1">
    <property type="entry name" value="SEC-INDEPENDENT PROTEIN TRANSLOCASE PROTEIN TATA, CHLOROPLASTIC"/>
    <property type="match status" value="1"/>
</dbReference>
<feature type="compositionally biased region" description="Low complexity" evidence="11">
    <location>
        <begin position="119"/>
        <end position="136"/>
    </location>
</feature>
<evidence type="ECO:0000256" key="5">
    <source>
        <dbReference type="ARBA" id="ARBA00022692"/>
    </source>
</evidence>
<feature type="region of interest" description="Disordered" evidence="11">
    <location>
        <begin position="68"/>
        <end position="143"/>
    </location>
</feature>
<proteinExistence type="inferred from homology"/>
<keyword evidence="4" id="KW-0997">Cell inner membrane</keyword>
<evidence type="ECO:0000256" key="11">
    <source>
        <dbReference type="SAM" id="MobiDB-lite"/>
    </source>
</evidence>
<dbReference type="PATRIC" id="fig|1454004.3.peg.1542"/>
<keyword evidence="6 10" id="KW-0653">Protein transport</keyword>
<evidence type="ECO:0000256" key="10">
    <source>
        <dbReference type="HAMAP-Rule" id="MF_00237"/>
    </source>
</evidence>
<evidence type="ECO:0000256" key="1">
    <source>
        <dbReference type="ARBA" id="ARBA00004167"/>
    </source>
</evidence>
<evidence type="ECO:0000313" key="12">
    <source>
        <dbReference type="EMBL" id="EXI89409.1"/>
    </source>
</evidence>
<evidence type="ECO:0000256" key="2">
    <source>
        <dbReference type="ARBA" id="ARBA00022448"/>
    </source>
</evidence>
<evidence type="ECO:0000256" key="4">
    <source>
        <dbReference type="ARBA" id="ARBA00022519"/>
    </source>
</evidence>
<keyword evidence="8 10" id="KW-0811">Translocation</keyword>
<gene>
    <name evidence="10 12" type="primary">tatB</name>
    <name evidence="12" type="ORF">AW11_01500</name>
</gene>
<evidence type="ECO:0000256" key="3">
    <source>
        <dbReference type="ARBA" id="ARBA00022475"/>
    </source>
</evidence>
<reference evidence="12" key="1">
    <citation type="submission" date="2014-02" db="EMBL/GenBank/DDBJ databases">
        <title>Expanding our view of genomic diversity in Candidatus Accumulibacter clades.</title>
        <authorList>
            <person name="Skennerton C.T."/>
            <person name="Barr J.J."/>
            <person name="Slater F.R."/>
            <person name="Bond P.L."/>
            <person name="Tyson G.W."/>
        </authorList>
    </citation>
    <scope>NUCLEOTIDE SEQUENCE [LARGE SCALE GENOMIC DNA]</scope>
</reference>
<keyword evidence="5 10" id="KW-0812">Transmembrane</keyword>
<comment type="subunit">
    <text evidence="10">The Tat system comprises two distinct complexes: a TatABC complex, containing multiple copies of TatA, TatB and TatC subunits, and a separate TatA complex, containing only TatA subunits. Substrates initially bind to the TatABC complex, which probably triggers association of the separate TatA complex to form the active translocon.</text>
</comment>
<name>A0A011RDW0_ACCRE</name>
<dbReference type="InterPro" id="IPR018448">
    <property type="entry name" value="TatB"/>
</dbReference>
<dbReference type="NCBIfam" id="TIGR01410">
    <property type="entry name" value="tatB"/>
    <property type="match status" value="1"/>
</dbReference>
<dbReference type="PANTHER" id="PTHR33162">
    <property type="entry name" value="SEC-INDEPENDENT PROTEIN TRANSLOCASE PROTEIN TATA, CHLOROPLASTIC"/>
    <property type="match status" value="1"/>
</dbReference>
<dbReference type="GO" id="GO:0008320">
    <property type="term" value="F:protein transmembrane transporter activity"/>
    <property type="evidence" value="ECO:0007669"/>
    <property type="project" value="UniProtKB-UniRule"/>
</dbReference>
<accession>A0A011RDW0</accession>
<dbReference type="GO" id="GO:0043953">
    <property type="term" value="P:protein transport by the Tat complex"/>
    <property type="evidence" value="ECO:0007669"/>
    <property type="project" value="UniProtKB-UniRule"/>
</dbReference>
<dbReference type="eggNOG" id="COG1826">
    <property type="taxonomic scope" value="Bacteria"/>
</dbReference>